<proteinExistence type="predicted"/>
<sequence>MDSEILNIDKRICYEYSITKTQNFTLKNRDIYTVPCNKSLRFRETINKQEVVVPVTTQIIINGIMCTINRICYKFEGDKVDSTRDVGIMATINNYVYFIHNQLSAAKMADW</sequence>
<reference evidence="1 2" key="1">
    <citation type="submission" date="2023-02" db="EMBL/GenBank/DDBJ databases">
        <title>LHISI_Scaffold_Assembly.</title>
        <authorList>
            <person name="Stuart O.P."/>
            <person name="Cleave R."/>
            <person name="Magrath M.J.L."/>
            <person name="Mikheyev A.S."/>
        </authorList>
    </citation>
    <scope>NUCLEOTIDE SEQUENCE [LARGE SCALE GENOMIC DNA]</scope>
    <source>
        <strain evidence="1">Daus_M_001</strain>
        <tissue evidence="1">Leg muscle</tissue>
    </source>
</reference>
<name>A0ABQ9I584_9NEOP</name>
<organism evidence="1 2">
    <name type="scientific">Dryococelus australis</name>
    <dbReference type="NCBI Taxonomy" id="614101"/>
    <lineage>
        <taxon>Eukaryota</taxon>
        <taxon>Metazoa</taxon>
        <taxon>Ecdysozoa</taxon>
        <taxon>Arthropoda</taxon>
        <taxon>Hexapoda</taxon>
        <taxon>Insecta</taxon>
        <taxon>Pterygota</taxon>
        <taxon>Neoptera</taxon>
        <taxon>Polyneoptera</taxon>
        <taxon>Phasmatodea</taxon>
        <taxon>Verophasmatodea</taxon>
        <taxon>Anareolatae</taxon>
        <taxon>Phasmatidae</taxon>
        <taxon>Eurycanthinae</taxon>
        <taxon>Dryococelus</taxon>
    </lineage>
</organism>
<keyword evidence="2" id="KW-1185">Reference proteome</keyword>
<comment type="caution">
    <text evidence="1">The sequence shown here is derived from an EMBL/GenBank/DDBJ whole genome shotgun (WGS) entry which is preliminary data.</text>
</comment>
<evidence type="ECO:0000313" key="2">
    <source>
        <dbReference type="Proteomes" id="UP001159363"/>
    </source>
</evidence>
<dbReference type="Proteomes" id="UP001159363">
    <property type="component" value="Chromosome 2"/>
</dbReference>
<protein>
    <submittedName>
        <fullName evidence="1">Uncharacterized protein</fullName>
    </submittedName>
</protein>
<accession>A0ABQ9I584</accession>
<dbReference type="EMBL" id="JARBHB010000002">
    <property type="protein sequence ID" value="KAJ8891806.1"/>
    <property type="molecule type" value="Genomic_DNA"/>
</dbReference>
<evidence type="ECO:0000313" key="1">
    <source>
        <dbReference type="EMBL" id="KAJ8891806.1"/>
    </source>
</evidence>
<gene>
    <name evidence="1" type="ORF">PR048_004360</name>
</gene>